<feature type="non-terminal residue" evidence="2">
    <location>
        <position position="1"/>
    </location>
</feature>
<dbReference type="EMBL" id="LRGB01005820">
    <property type="protein sequence ID" value="KZS01926.1"/>
    <property type="molecule type" value="Genomic_DNA"/>
</dbReference>
<evidence type="ECO:0000313" key="3">
    <source>
        <dbReference type="Proteomes" id="UP000076858"/>
    </source>
</evidence>
<feature type="signal peptide" evidence="1">
    <location>
        <begin position="1"/>
        <end position="23"/>
    </location>
</feature>
<evidence type="ECO:0000256" key="1">
    <source>
        <dbReference type="SAM" id="SignalP"/>
    </source>
</evidence>
<evidence type="ECO:0000313" key="2">
    <source>
        <dbReference type="EMBL" id="KZS01926.1"/>
    </source>
</evidence>
<dbReference type="Proteomes" id="UP000076858">
    <property type="component" value="Unassembled WGS sequence"/>
</dbReference>
<reference evidence="2 3" key="1">
    <citation type="submission" date="2016-03" db="EMBL/GenBank/DDBJ databases">
        <title>EvidentialGene: Evidence-directed Construction of Genes on Genomes.</title>
        <authorList>
            <person name="Gilbert D.G."/>
            <person name="Choi J.-H."/>
            <person name="Mockaitis K."/>
            <person name="Colbourne J."/>
            <person name="Pfrender M."/>
        </authorList>
    </citation>
    <scope>NUCLEOTIDE SEQUENCE [LARGE SCALE GENOMIC DNA]</scope>
    <source>
        <strain evidence="2 3">Xinb3</strain>
        <tissue evidence="2">Complete organism</tissue>
    </source>
</reference>
<keyword evidence="1" id="KW-0732">Signal</keyword>
<name>A0A164J3F9_9CRUS</name>
<comment type="caution">
    <text evidence="2">The sequence shown here is derived from an EMBL/GenBank/DDBJ whole genome shotgun (WGS) entry which is preliminary data.</text>
</comment>
<protein>
    <submittedName>
        <fullName evidence="2">Uncharacterized protein</fullName>
    </submittedName>
</protein>
<keyword evidence="3" id="KW-1185">Reference proteome</keyword>
<accession>A0A164J3F9</accession>
<proteinExistence type="predicted"/>
<feature type="chain" id="PRO_5007850864" evidence="1">
    <location>
        <begin position="24"/>
        <end position="43"/>
    </location>
</feature>
<gene>
    <name evidence="2" type="ORF">APZ42_001246</name>
</gene>
<sequence length="43" mass="5334">GRTPSLWFSLCLLFIEHWSQVYPIHVDPSRILFYHSKFITWRR</sequence>
<dbReference type="AlphaFoldDB" id="A0A164J3F9"/>
<organism evidence="2 3">
    <name type="scientific">Daphnia magna</name>
    <dbReference type="NCBI Taxonomy" id="35525"/>
    <lineage>
        <taxon>Eukaryota</taxon>
        <taxon>Metazoa</taxon>
        <taxon>Ecdysozoa</taxon>
        <taxon>Arthropoda</taxon>
        <taxon>Crustacea</taxon>
        <taxon>Branchiopoda</taxon>
        <taxon>Diplostraca</taxon>
        <taxon>Cladocera</taxon>
        <taxon>Anomopoda</taxon>
        <taxon>Daphniidae</taxon>
        <taxon>Daphnia</taxon>
    </lineage>
</organism>